<accession>A0A2Z5QX34</accession>
<evidence type="ECO:0000256" key="7">
    <source>
        <dbReference type="ARBA" id="ARBA00048696"/>
    </source>
</evidence>
<evidence type="ECO:0000256" key="4">
    <source>
        <dbReference type="ARBA" id="ARBA00022840"/>
    </source>
</evidence>
<feature type="compositionally biased region" description="Basic and acidic residues" evidence="8">
    <location>
        <begin position="263"/>
        <end position="273"/>
    </location>
</feature>
<proteinExistence type="predicted"/>
<evidence type="ECO:0000256" key="2">
    <source>
        <dbReference type="ARBA" id="ARBA00022695"/>
    </source>
</evidence>
<dbReference type="Gene3D" id="1.10.3290.10">
    <property type="entry name" value="Fido-like domain"/>
    <property type="match status" value="1"/>
</dbReference>
<dbReference type="Proteomes" id="UP000250241">
    <property type="component" value="Chromosome"/>
</dbReference>
<dbReference type="PANTHER" id="PTHR39560:SF1">
    <property type="entry name" value="PROTEIN ADENYLYLTRANSFERASE FIC-RELATED"/>
    <property type="match status" value="1"/>
</dbReference>
<gene>
    <name evidence="10" type="ORF">RA11412_0706</name>
</gene>
<dbReference type="GO" id="GO:0051302">
    <property type="term" value="P:regulation of cell division"/>
    <property type="evidence" value="ECO:0007669"/>
    <property type="project" value="TreeGrafter"/>
</dbReference>
<feature type="domain" description="Fido" evidence="9">
    <location>
        <begin position="58"/>
        <end position="204"/>
    </location>
</feature>
<comment type="catalytic activity">
    <reaction evidence="6">
        <text>L-threonyl-[protein] + ATP = 3-O-(5'-adenylyl)-L-threonyl-[protein] + diphosphate</text>
        <dbReference type="Rhea" id="RHEA:54292"/>
        <dbReference type="Rhea" id="RHEA-COMP:11060"/>
        <dbReference type="Rhea" id="RHEA-COMP:13847"/>
        <dbReference type="ChEBI" id="CHEBI:30013"/>
        <dbReference type="ChEBI" id="CHEBI:30616"/>
        <dbReference type="ChEBI" id="CHEBI:33019"/>
        <dbReference type="ChEBI" id="CHEBI:138113"/>
        <dbReference type="EC" id="2.7.7.108"/>
    </reaction>
</comment>
<evidence type="ECO:0000256" key="3">
    <source>
        <dbReference type="ARBA" id="ARBA00022741"/>
    </source>
</evidence>
<dbReference type="GO" id="GO:0005524">
    <property type="term" value="F:ATP binding"/>
    <property type="evidence" value="ECO:0007669"/>
    <property type="project" value="UniProtKB-KW"/>
</dbReference>
<evidence type="ECO:0000259" key="9">
    <source>
        <dbReference type="PROSITE" id="PS51459"/>
    </source>
</evidence>
<feature type="region of interest" description="Disordered" evidence="8">
    <location>
        <begin position="209"/>
        <end position="273"/>
    </location>
</feature>
<dbReference type="InterPro" id="IPR036597">
    <property type="entry name" value="Fido-like_dom_sf"/>
</dbReference>
<evidence type="ECO:0000256" key="5">
    <source>
        <dbReference type="ARBA" id="ARBA00034531"/>
    </source>
</evidence>
<keyword evidence="1" id="KW-0808">Transferase</keyword>
<keyword evidence="3" id="KW-0547">Nucleotide-binding</keyword>
<dbReference type="EC" id="2.7.7.108" evidence="5"/>
<dbReference type="GO" id="GO:0070733">
    <property type="term" value="F:AMPylase activity"/>
    <property type="evidence" value="ECO:0007669"/>
    <property type="project" value="UniProtKB-EC"/>
</dbReference>
<dbReference type="SUPFAM" id="SSF140931">
    <property type="entry name" value="Fic-like"/>
    <property type="match status" value="1"/>
</dbReference>
<evidence type="ECO:0000256" key="8">
    <source>
        <dbReference type="SAM" id="MobiDB-lite"/>
    </source>
</evidence>
<dbReference type="KEGG" id="raj:RA11412_0706"/>
<keyword evidence="4" id="KW-0067">ATP-binding</keyword>
<evidence type="ECO:0000313" key="11">
    <source>
        <dbReference type="Proteomes" id="UP000250241"/>
    </source>
</evidence>
<feature type="compositionally biased region" description="Low complexity" evidence="8">
    <location>
        <begin position="239"/>
        <end position="256"/>
    </location>
</feature>
<evidence type="ECO:0000313" key="10">
    <source>
        <dbReference type="EMBL" id="BAV87005.1"/>
    </source>
</evidence>
<dbReference type="RefSeq" id="WP_172425645.1">
    <property type="nucleotide sequence ID" value="NZ_CP068102.1"/>
</dbReference>
<organism evidence="10 11">
    <name type="scientific">Rothia aeria</name>
    <dbReference type="NCBI Taxonomy" id="172042"/>
    <lineage>
        <taxon>Bacteria</taxon>
        <taxon>Bacillati</taxon>
        <taxon>Actinomycetota</taxon>
        <taxon>Actinomycetes</taxon>
        <taxon>Micrococcales</taxon>
        <taxon>Micrococcaceae</taxon>
        <taxon>Rothia</taxon>
    </lineage>
</organism>
<dbReference type="InterPro" id="IPR003812">
    <property type="entry name" value="Fido"/>
</dbReference>
<protein>
    <recommendedName>
        <fullName evidence="5">protein adenylyltransferase</fullName>
        <ecNumber evidence="5">2.7.7.108</ecNumber>
    </recommendedName>
</protein>
<dbReference type="PROSITE" id="PS51459">
    <property type="entry name" value="FIDO"/>
    <property type="match status" value="1"/>
</dbReference>
<comment type="catalytic activity">
    <reaction evidence="7">
        <text>L-tyrosyl-[protein] + ATP = O-(5'-adenylyl)-L-tyrosyl-[protein] + diphosphate</text>
        <dbReference type="Rhea" id="RHEA:54288"/>
        <dbReference type="Rhea" id="RHEA-COMP:10136"/>
        <dbReference type="Rhea" id="RHEA-COMP:13846"/>
        <dbReference type="ChEBI" id="CHEBI:30616"/>
        <dbReference type="ChEBI" id="CHEBI:33019"/>
        <dbReference type="ChEBI" id="CHEBI:46858"/>
        <dbReference type="ChEBI" id="CHEBI:83624"/>
        <dbReference type="EC" id="2.7.7.108"/>
    </reaction>
</comment>
<name>A0A2Z5QX34_9MICC</name>
<keyword evidence="11" id="KW-1185">Reference proteome</keyword>
<sequence length="273" mass="31208">MTVFDSWESYFYPPPNNETLRNLKGILNPRDLAAYEYAATDLRNRQLKTDPSLIEHTYDADHVRAIHRYLFQDVYEWAGDYRTQNMFKGGRFVPFASVNGGEIDRYLNTTHHIVTTTDWAQLDRDEFSHAAAAVFANLNQAHPFREGNGRTSRVFMDHVAQNSKFDLDYSRVSPKDWNMASMLSGPDLGKYEVVPGSLVPVFQAIATRREPEVSAPSETSTVMRQMRSKIGEVKKGYAPSPQGQPQKNQQRQTPQQPYRPKRGYGDRRPGMGL</sequence>
<dbReference type="AlphaFoldDB" id="A0A2Z5QX34"/>
<dbReference type="EMBL" id="AP017895">
    <property type="protein sequence ID" value="BAV87005.1"/>
    <property type="molecule type" value="Genomic_DNA"/>
</dbReference>
<keyword evidence="2" id="KW-0548">Nucleotidyltransferase</keyword>
<dbReference type="GeneID" id="93861662"/>
<dbReference type="Pfam" id="PF02661">
    <property type="entry name" value="Fic"/>
    <property type="match status" value="1"/>
</dbReference>
<evidence type="ECO:0000256" key="6">
    <source>
        <dbReference type="ARBA" id="ARBA00047939"/>
    </source>
</evidence>
<dbReference type="PANTHER" id="PTHR39560">
    <property type="entry name" value="PROTEIN ADENYLYLTRANSFERASE FIC-RELATED"/>
    <property type="match status" value="1"/>
</dbReference>
<evidence type="ECO:0000256" key="1">
    <source>
        <dbReference type="ARBA" id="ARBA00022679"/>
    </source>
</evidence>
<reference evidence="10 11" key="1">
    <citation type="submission" date="2016-10" db="EMBL/GenBank/DDBJ databases">
        <title>Genome sequence of Rothia aeria strain JCM11412.</title>
        <authorList>
            <person name="Nambu T."/>
        </authorList>
    </citation>
    <scope>NUCLEOTIDE SEQUENCE [LARGE SCALE GENOMIC DNA]</scope>
    <source>
        <strain evidence="10 11">JCM 11412</strain>
    </source>
</reference>